<feature type="region of interest" description="Disordered" evidence="1">
    <location>
        <begin position="40"/>
        <end position="79"/>
    </location>
</feature>
<dbReference type="EMBL" id="LK032447">
    <property type="protein sequence ID" value="CDY39409.1"/>
    <property type="molecule type" value="Genomic_DNA"/>
</dbReference>
<name>A0A078HPT2_BRANA</name>
<proteinExistence type="predicted"/>
<dbReference type="AlphaFoldDB" id="A0A078HPT2"/>
<gene>
    <name evidence="2" type="primary">BnaAnng05400D</name>
    <name evidence="2" type="ORF">GSBRNA2T00067870001</name>
</gene>
<organism evidence="2 3">
    <name type="scientific">Brassica napus</name>
    <name type="common">Rape</name>
    <dbReference type="NCBI Taxonomy" id="3708"/>
    <lineage>
        <taxon>Eukaryota</taxon>
        <taxon>Viridiplantae</taxon>
        <taxon>Streptophyta</taxon>
        <taxon>Embryophyta</taxon>
        <taxon>Tracheophyta</taxon>
        <taxon>Spermatophyta</taxon>
        <taxon>Magnoliopsida</taxon>
        <taxon>eudicotyledons</taxon>
        <taxon>Gunneridae</taxon>
        <taxon>Pentapetalae</taxon>
        <taxon>rosids</taxon>
        <taxon>malvids</taxon>
        <taxon>Brassicales</taxon>
        <taxon>Brassicaceae</taxon>
        <taxon>Brassiceae</taxon>
        <taxon>Brassica</taxon>
    </lineage>
</organism>
<dbReference type="Proteomes" id="UP000028999">
    <property type="component" value="Unassembled WGS sequence"/>
</dbReference>
<evidence type="ECO:0000256" key="1">
    <source>
        <dbReference type="SAM" id="MobiDB-lite"/>
    </source>
</evidence>
<keyword evidence="3" id="KW-1185">Reference proteome</keyword>
<dbReference type="PaxDb" id="3708-A0A078HPT2"/>
<sequence>MAASSSVATRIGPQKWEEALVTIPDIRGMPRAEQRLPFHRVNGCPDTKISGSCGRERKPKRGDPTMRFHGPCNATRKRI</sequence>
<protein>
    <submittedName>
        <fullName evidence="2">BnaAnng05400D protein</fullName>
    </submittedName>
</protein>
<evidence type="ECO:0000313" key="3">
    <source>
        <dbReference type="Proteomes" id="UP000028999"/>
    </source>
</evidence>
<reference evidence="2 3" key="1">
    <citation type="journal article" date="2014" name="Science">
        <title>Plant genetics. Early allopolyploid evolution in the post-Neolithic Brassica napus oilseed genome.</title>
        <authorList>
            <person name="Chalhoub B."/>
            <person name="Denoeud F."/>
            <person name="Liu S."/>
            <person name="Parkin I.A."/>
            <person name="Tang H."/>
            <person name="Wang X."/>
            <person name="Chiquet J."/>
            <person name="Belcram H."/>
            <person name="Tong C."/>
            <person name="Samans B."/>
            <person name="Correa M."/>
            <person name="Da Silva C."/>
            <person name="Just J."/>
            <person name="Falentin C."/>
            <person name="Koh C.S."/>
            <person name="Le Clainche I."/>
            <person name="Bernard M."/>
            <person name="Bento P."/>
            <person name="Noel B."/>
            <person name="Labadie K."/>
            <person name="Alberti A."/>
            <person name="Charles M."/>
            <person name="Arnaud D."/>
            <person name="Guo H."/>
            <person name="Daviaud C."/>
            <person name="Alamery S."/>
            <person name="Jabbari K."/>
            <person name="Zhao M."/>
            <person name="Edger P.P."/>
            <person name="Chelaifa H."/>
            <person name="Tack D."/>
            <person name="Lassalle G."/>
            <person name="Mestiri I."/>
            <person name="Schnel N."/>
            <person name="Le Paslier M.C."/>
            <person name="Fan G."/>
            <person name="Renault V."/>
            <person name="Bayer P.E."/>
            <person name="Golicz A.A."/>
            <person name="Manoli S."/>
            <person name="Lee T.H."/>
            <person name="Thi V.H."/>
            <person name="Chalabi S."/>
            <person name="Hu Q."/>
            <person name="Fan C."/>
            <person name="Tollenaere R."/>
            <person name="Lu Y."/>
            <person name="Battail C."/>
            <person name="Shen J."/>
            <person name="Sidebottom C.H."/>
            <person name="Wang X."/>
            <person name="Canaguier A."/>
            <person name="Chauveau A."/>
            <person name="Berard A."/>
            <person name="Deniot G."/>
            <person name="Guan M."/>
            <person name="Liu Z."/>
            <person name="Sun F."/>
            <person name="Lim Y.P."/>
            <person name="Lyons E."/>
            <person name="Town C.D."/>
            <person name="Bancroft I."/>
            <person name="Wang X."/>
            <person name="Meng J."/>
            <person name="Ma J."/>
            <person name="Pires J.C."/>
            <person name="King G.J."/>
            <person name="Brunel D."/>
            <person name="Delourme R."/>
            <person name="Renard M."/>
            <person name="Aury J.M."/>
            <person name="Adams K.L."/>
            <person name="Batley J."/>
            <person name="Snowdon R.J."/>
            <person name="Tost J."/>
            <person name="Edwards D."/>
            <person name="Zhou Y."/>
            <person name="Hua W."/>
            <person name="Sharpe A.G."/>
            <person name="Paterson A.H."/>
            <person name="Guan C."/>
            <person name="Wincker P."/>
        </authorList>
    </citation>
    <scope>NUCLEOTIDE SEQUENCE [LARGE SCALE GENOMIC DNA]</scope>
    <source>
        <strain evidence="3">cv. Darmor-bzh</strain>
    </source>
</reference>
<evidence type="ECO:0000313" key="2">
    <source>
        <dbReference type="EMBL" id="CDY39409.1"/>
    </source>
</evidence>
<accession>A0A078HPT2</accession>
<dbReference type="Gramene" id="CDY39409">
    <property type="protein sequence ID" value="CDY39409"/>
    <property type="gene ID" value="GSBRNA2T00067870001"/>
</dbReference>